<dbReference type="InterPro" id="IPR017932">
    <property type="entry name" value="GATase_2_dom"/>
</dbReference>
<keyword evidence="4" id="KW-0547">Nucleotide-binding</keyword>
<comment type="pathway">
    <text evidence="1">Amino-acid biosynthesis; L-asparagine biosynthesis; L-asparagine from L-aspartate (L-Gln route): step 1/1.</text>
</comment>
<dbReference type="SUPFAM" id="SSF56235">
    <property type="entry name" value="N-terminal nucleophile aminohydrolases (Ntn hydrolases)"/>
    <property type="match status" value="1"/>
</dbReference>
<evidence type="ECO:0000256" key="5">
    <source>
        <dbReference type="ARBA" id="ARBA00022840"/>
    </source>
</evidence>
<comment type="catalytic activity">
    <reaction evidence="7">
        <text>L-aspartate + L-glutamine + ATP + H2O = L-asparagine + L-glutamate + AMP + diphosphate + H(+)</text>
        <dbReference type="Rhea" id="RHEA:12228"/>
        <dbReference type="ChEBI" id="CHEBI:15377"/>
        <dbReference type="ChEBI" id="CHEBI:15378"/>
        <dbReference type="ChEBI" id="CHEBI:29985"/>
        <dbReference type="ChEBI" id="CHEBI:29991"/>
        <dbReference type="ChEBI" id="CHEBI:30616"/>
        <dbReference type="ChEBI" id="CHEBI:33019"/>
        <dbReference type="ChEBI" id="CHEBI:58048"/>
        <dbReference type="ChEBI" id="CHEBI:58359"/>
        <dbReference type="ChEBI" id="CHEBI:456215"/>
        <dbReference type="EC" id="6.3.5.4"/>
    </reaction>
</comment>
<keyword evidence="10" id="KW-1185">Reference proteome</keyword>
<sequence>MCGLAGLFSFNRETNPDAALLRRMTDAMRHRGPDGEGFHIEPGLALGHRRLAIVDLAGGAQPMASADGEVVISFNGEIYNHEELRQELEAAGHRFRTRSDTEAILHAWQAWGMGCLERLNGMFAFALWDRRSGELLLARDRLGEKPLHYAQLPDGSVAFASELSGMLALPALSRRLDPVAVDDFLALGYVPDPDTIYAGIRRLPAGHALLLRRQGLPLLPQPRRYWQPPTTTQDRPRDAAAELTARLETSVRLRLMSDVPLGSFLSGGVDSSAITALAARLAHPLQTFTIGFPGAGDERPAAAALAARLGTTHLAEASTPDYLAAAREQALIFGEPFGDHSSVPTLAVCKLARRHVTVALSGDGGDEVFAGYRRYRWHQLAEAVRAYVPARARRQVLGGLARIYPKLDTAPRWLRAKHTLTEISLDSATGYYRTVCRIHQEQRRALLSPALRAQVEGHDPGTRFAEYMAECDPDETLLQAQYADLHTYLPGDILTKVDRTSMAVSLEVRPPLLDHTLVEWGMALPPSLKLHRGQGKQVLRQAMASHLPDSILRGPKQGFATSIGTHLRDQADAVRARLLGAPMLDSGLFDPTALAAMVDRHASGRHEHGQALWNLLVLEGFLAAGDGAAASPLLHGAIGT</sequence>
<dbReference type="InterPro" id="IPR006426">
    <property type="entry name" value="Asn_synth_AEB"/>
</dbReference>
<dbReference type="PANTHER" id="PTHR43284:SF1">
    <property type="entry name" value="ASPARAGINE SYNTHETASE"/>
    <property type="match status" value="1"/>
</dbReference>
<evidence type="ECO:0000313" key="10">
    <source>
        <dbReference type="Proteomes" id="UP001518990"/>
    </source>
</evidence>
<dbReference type="Pfam" id="PF00733">
    <property type="entry name" value="Asn_synthase"/>
    <property type="match status" value="1"/>
</dbReference>
<dbReference type="InterPro" id="IPR051786">
    <property type="entry name" value="ASN_synthetase/amidase"/>
</dbReference>
<dbReference type="EMBL" id="JACTNF010000029">
    <property type="protein sequence ID" value="MBO1076770.1"/>
    <property type="molecule type" value="Genomic_DNA"/>
</dbReference>
<evidence type="ECO:0000256" key="4">
    <source>
        <dbReference type="ARBA" id="ARBA00022741"/>
    </source>
</evidence>
<keyword evidence="9" id="KW-0436">Ligase</keyword>
<name>A0ABS3KH49_9PROT</name>
<gene>
    <name evidence="9" type="primary">asnB</name>
    <name evidence="9" type="ORF">IAI60_19320</name>
</gene>
<dbReference type="InterPro" id="IPR001962">
    <property type="entry name" value="Asn_synthase"/>
</dbReference>
<accession>A0ABS3KH49</accession>
<dbReference type="GO" id="GO:0004066">
    <property type="term" value="F:asparagine synthase (glutamine-hydrolyzing) activity"/>
    <property type="evidence" value="ECO:0007669"/>
    <property type="project" value="UniProtKB-EC"/>
</dbReference>
<dbReference type="InterPro" id="IPR029055">
    <property type="entry name" value="Ntn_hydrolases_N"/>
</dbReference>
<evidence type="ECO:0000256" key="2">
    <source>
        <dbReference type="ARBA" id="ARBA00005752"/>
    </source>
</evidence>
<keyword evidence="5" id="KW-0067">ATP-binding</keyword>
<evidence type="ECO:0000256" key="1">
    <source>
        <dbReference type="ARBA" id="ARBA00005187"/>
    </source>
</evidence>
<reference evidence="9 10" key="1">
    <citation type="submission" date="2020-09" db="EMBL/GenBank/DDBJ databases">
        <title>Roseomonas.</title>
        <authorList>
            <person name="Zhu W."/>
        </authorList>
    </citation>
    <scope>NUCLEOTIDE SEQUENCE [LARGE SCALE GENOMIC DNA]</scope>
    <source>
        <strain evidence="9 10">1311</strain>
    </source>
</reference>
<dbReference type="NCBIfam" id="TIGR01536">
    <property type="entry name" value="asn_synth_AEB"/>
    <property type="match status" value="1"/>
</dbReference>
<dbReference type="EC" id="6.3.5.4" evidence="3"/>
<protein>
    <recommendedName>
        <fullName evidence="3">asparagine synthase (glutamine-hydrolyzing)</fullName>
        <ecNumber evidence="3">6.3.5.4</ecNumber>
    </recommendedName>
</protein>
<dbReference type="Gene3D" id="3.60.20.10">
    <property type="entry name" value="Glutamine Phosphoribosylpyrophosphate, subunit 1, domain 1"/>
    <property type="match status" value="1"/>
</dbReference>
<feature type="domain" description="Glutamine amidotransferase type-2" evidence="8">
    <location>
        <begin position="2"/>
        <end position="214"/>
    </location>
</feature>
<proteinExistence type="inferred from homology"/>
<keyword evidence="6" id="KW-0315">Glutamine amidotransferase</keyword>
<evidence type="ECO:0000313" key="9">
    <source>
        <dbReference type="EMBL" id="MBO1076770.1"/>
    </source>
</evidence>
<dbReference type="InterPro" id="IPR033738">
    <property type="entry name" value="AsnB_N"/>
</dbReference>
<comment type="similarity">
    <text evidence="2">Belongs to the asparagine synthetase family.</text>
</comment>
<dbReference type="Gene3D" id="3.40.50.620">
    <property type="entry name" value="HUPs"/>
    <property type="match status" value="1"/>
</dbReference>
<dbReference type="Pfam" id="PF13537">
    <property type="entry name" value="GATase_7"/>
    <property type="match status" value="1"/>
</dbReference>
<evidence type="ECO:0000256" key="3">
    <source>
        <dbReference type="ARBA" id="ARBA00012737"/>
    </source>
</evidence>
<evidence type="ECO:0000256" key="7">
    <source>
        <dbReference type="ARBA" id="ARBA00048741"/>
    </source>
</evidence>
<evidence type="ECO:0000259" key="8">
    <source>
        <dbReference type="PROSITE" id="PS51278"/>
    </source>
</evidence>
<comment type="caution">
    <text evidence="9">The sequence shown here is derived from an EMBL/GenBank/DDBJ whole genome shotgun (WGS) entry which is preliminary data.</text>
</comment>
<dbReference type="PROSITE" id="PS51278">
    <property type="entry name" value="GATASE_TYPE_2"/>
    <property type="match status" value="1"/>
</dbReference>
<dbReference type="CDD" id="cd01991">
    <property type="entry name" value="Asn_synthase_B_C"/>
    <property type="match status" value="1"/>
</dbReference>
<dbReference type="InterPro" id="IPR014729">
    <property type="entry name" value="Rossmann-like_a/b/a_fold"/>
</dbReference>
<dbReference type="PANTHER" id="PTHR43284">
    <property type="entry name" value="ASPARAGINE SYNTHETASE (GLUTAMINE-HYDROLYZING)"/>
    <property type="match status" value="1"/>
</dbReference>
<dbReference type="PIRSF" id="PIRSF001589">
    <property type="entry name" value="Asn_synthetase_glu-h"/>
    <property type="match status" value="1"/>
</dbReference>
<dbReference type="RefSeq" id="WP_207450122.1">
    <property type="nucleotide sequence ID" value="NZ_CP061091.1"/>
</dbReference>
<dbReference type="CDD" id="cd00712">
    <property type="entry name" value="AsnB"/>
    <property type="match status" value="1"/>
</dbReference>
<dbReference type="Proteomes" id="UP001518990">
    <property type="component" value="Unassembled WGS sequence"/>
</dbReference>
<dbReference type="SUPFAM" id="SSF52402">
    <property type="entry name" value="Adenine nucleotide alpha hydrolases-like"/>
    <property type="match status" value="1"/>
</dbReference>
<organism evidence="9 10">
    <name type="scientific">Roseomonas marmotae</name>
    <dbReference type="NCBI Taxonomy" id="2768161"/>
    <lineage>
        <taxon>Bacteria</taxon>
        <taxon>Pseudomonadati</taxon>
        <taxon>Pseudomonadota</taxon>
        <taxon>Alphaproteobacteria</taxon>
        <taxon>Acetobacterales</taxon>
        <taxon>Roseomonadaceae</taxon>
        <taxon>Roseomonas</taxon>
    </lineage>
</organism>
<evidence type="ECO:0000256" key="6">
    <source>
        <dbReference type="ARBA" id="ARBA00022962"/>
    </source>
</evidence>